<protein>
    <submittedName>
        <fullName evidence="1">Uncharacterized protein</fullName>
    </submittedName>
</protein>
<dbReference type="Proteomes" id="UP001497382">
    <property type="component" value="Unassembled WGS sequence"/>
</dbReference>
<name>A0AAV2A522_9ARAC</name>
<dbReference type="EMBL" id="CAXIEN010000116">
    <property type="protein sequence ID" value="CAL1278792.1"/>
    <property type="molecule type" value="Genomic_DNA"/>
</dbReference>
<gene>
    <name evidence="1" type="ORF">LARSCL_LOCUS9998</name>
</gene>
<keyword evidence="2" id="KW-1185">Reference proteome</keyword>
<proteinExistence type="predicted"/>
<evidence type="ECO:0000313" key="1">
    <source>
        <dbReference type="EMBL" id="CAL1278792.1"/>
    </source>
</evidence>
<sequence>MCYAWGLVSVNENTPRLSFLDLSEYAYQPDDFLGTSGMKRPCPSFLACKGPPSHFIARCLLRIFCCHLSPGLNEYTKTVSYNCESAFLHKCSEDIAYPNPSLEPINSQFHRSKSGCDADVSFQFVDVKGLALKYSWLTNLQEE</sequence>
<comment type="caution">
    <text evidence="1">The sequence shown here is derived from an EMBL/GenBank/DDBJ whole genome shotgun (WGS) entry which is preliminary data.</text>
</comment>
<organism evidence="1 2">
    <name type="scientific">Larinioides sclopetarius</name>
    <dbReference type="NCBI Taxonomy" id="280406"/>
    <lineage>
        <taxon>Eukaryota</taxon>
        <taxon>Metazoa</taxon>
        <taxon>Ecdysozoa</taxon>
        <taxon>Arthropoda</taxon>
        <taxon>Chelicerata</taxon>
        <taxon>Arachnida</taxon>
        <taxon>Araneae</taxon>
        <taxon>Araneomorphae</taxon>
        <taxon>Entelegynae</taxon>
        <taxon>Araneoidea</taxon>
        <taxon>Araneidae</taxon>
        <taxon>Larinioides</taxon>
    </lineage>
</organism>
<dbReference type="AlphaFoldDB" id="A0AAV2A522"/>
<reference evidence="1 2" key="1">
    <citation type="submission" date="2024-04" db="EMBL/GenBank/DDBJ databases">
        <authorList>
            <person name="Rising A."/>
            <person name="Reimegard J."/>
            <person name="Sonavane S."/>
            <person name="Akerstrom W."/>
            <person name="Nylinder S."/>
            <person name="Hedman E."/>
            <person name="Kallberg Y."/>
        </authorList>
    </citation>
    <scope>NUCLEOTIDE SEQUENCE [LARGE SCALE GENOMIC DNA]</scope>
</reference>
<accession>A0AAV2A522</accession>
<evidence type="ECO:0000313" key="2">
    <source>
        <dbReference type="Proteomes" id="UP001497382"/>
    </source>
</evidence>